<feature type="compositionally biased region" description="Basic and acidic residues" evidence="6">
    <location>
        <begin position="417"/>
        <end position="426"/>
    </location>
</feature>
<comment type="cofactor">
    <cofactor evidence="5">
        <name>Mg(2+)</name>
        <dbReference type="ChEBI" id="CHEBI:18420"/>
    </cofactor>
    <cofactor evidence="5">
        <name>Mn(2+)</name>
        <dbReference type="ChEBI" id="CHEBI:29035"/>
    </cofactor>
</comment>
<evidence type="ECO:0000256" key="5">
    <source>
        <dbReference type="RuleBase" id="RU365033"/>
    </source>
</evidence>
<dbReference type="GO" id="GO:0004528">
    <property type="term" value="F:phosphodiesterase I activity"/>
    <property type="evidence" value="ECO:0007669"/>
    <property type="project" value="UniProtKB-EC"/>
</dbReference>
<dbReference type="VEuPathDB" id="TriTrypDB:ADEAN_000185600"/>
<dbReference type="GO" id="GO:0046872">
    <property type="term" value="F:metal ion binding"/>
    <property type="evidence" value="ECO:0007669"/>
    <property type="project" value="UniProtKB-KW"/>
</dbReference>
<evidence type="ECO:0000256" key="2">
    <source>
        <dbReference type="ARBA" id="ARBA00022723"/>
    </source>
</evidence>
<evidence type="ECO:0000256" key="4">
    <source>
        <dbReference type="ARBA" id="ARBA00022842"/>
    </source>
</evidence>
<comment type="similarity">
    <text evidence="5">Belongs to the FAN1 family.</text>
</comment>
<dbReference type="GO" id="GO:0036297">
    <property type="term" value="P:interstrand cross-link repair"/>
    <property type="evidence" value="ECO:0007669"/>
    <property type="project" value="InterPro"/>
</dbReference>
<dbReference type="GO" id="GO:0005634">
    <property type="term" value="C:nucleus"/>
    <property type="evidence" value="ECO:0007669"/>
    <property type="project" value="UniProtKB-SubCell"/>
</dbReference>
<feature type="region of interest" description="Disordered" evidence="6">
    <location>
        <begin position="652"/>
        <end position="704"/>
    </location>
</feature>
<dbReference type="GO" id="GO:0070336">
    <property type="term" value="F:flap-structured DNA binding"/>
    <property type="evidence" value="ECO:0007669"/>
    <property type="project" value="TreeGrafter"/>
</dbReference>
<keyword evidence="9" id="KW-1185">Reference proteome</keyword>
<comment type="catalytic activity">
    <reaction evidence="5">
        <text>Hydrolytically removes 5'-nucleotides successively from the 3'-hydroxy termini of 3'-hydroxy-terminated oligonucleotides.</text>
        <dbReference type="EC" id="3.1.4.1"/>
    </reaction>
</comment>
<dbReference type="PANTHER" id="PTHR15749:SF4">
    <property type="entry name" value="FANCONI-ASSOCIATED NUCLEASE 1"/>
    <property type="match status" value="1"/>
</dbReference>
<dbReference type="EC" id="3.1.4.1" evidence="5"/>
<feature type="compositionally biased region" description="Low complexity" evidence="6">
    <location>
        <begin position="306"/>
        <end position="316"/>
    </location>
</feature>
<name>A0A7G2C3Y9_9TRYP</name>
<evidence type="ECO:0000256" key="3">
    <source>
        <dbReference type="ARBA" id="ARBA00022801"/>
    </source>
</evidence>
<gene>
    <name evidence="8" type="ORF">ADEAN_000185600</name>
</gene>
<feature type="region of interest" description="Disordered" evidence="6">
    <location>
        <begin position="291"/>
        <end position="316"/>
    </location>
</feature>
<feature type="compositionally biased region" description="Low complexity" evidence="6">
    <location>
        <begin position="428"/>
        <end position="443"/>
    </location>
</feature>
<evidence type="ECO:0000313" key="9">
    <source>
        <dbReference type="Proteomes" id="UP000515908"/>
    </source>
</evidence>
<evidence type="ECO:0000256" key="6">
    <source>
        <dbReference type="SAM" id="MobiDB-lite"/>
    </source>
</evidence>
<dbReference type="InterPro" id="IPR033315">
    <property type="entry name" value="Fan1-like"/>
</dbReference>
<dbReference type="GO" id="GO:0008409">
    <property type="term" value="F:5'-3' exonuclease activity"/>
    <property type="evidence" value="ECO:0007669"/>
    <property type="project" value="TreeGrafter"/>
</dbReference>
<dbReference type="EMBL" id="LR877147">
    <property type="protein sequence ID" value="CAD2214410.1"/>
    <property type="molecule type" value="Genomic_DNA"/>
</dbReference>
<keyword evidence="3 5" id="KW-0378">Hydrolase</keyword>
<reference evidence="8 9" key="1">
    <citation type="submission" date="2020-08" db="EMBL/GenBank/DDBJ databases">
        <authorList>
            <person name="Newling K."/>
            <person name="Davey J."/>
            <person name="Forrester S."/>
        </authorList>
    </citation>
    <scope>NUCLEOTIDE SEQUENCE [LARGE SCALE GENOMIC DNA]</scope>
    <source>
        <strain evidence="9">Crithidia deanei Carvalho (ATCC PRA-265)</strain>
    </source>
</reference>
<dbReference type="Pfam" id="PF08774">
    <property type="entry name" value="VRR_NUC"/>
    <property type="match status" value="1"/>
</dbReference>
<comment type="function">
    <text evidence="5">Nuclease required for the repair of DNA interstrand cross-links (ICL). Acts as a 5'-3' exonuclease that anchors at a cut end of DNA and cleaves DNA successively at every third nucleotide, allowing to excise an ICL from one strand through flanking incisions.</text>
</comment>
<feature type="domain" description="VRR-NUC" evidence="7">
    <location>
        <begin position="587"/>
        <end position="649"/>
    </location>
</feature>
<feature type="region of interest" description="Disordered" evidence="6">
    <location>
        <begin position="398"/>
        <end position="478"/>
    </location>
</feature>
<keyword evidence="4 5" id="KW-0460">Magnesium</keyword>
<protein>
    <recommendedName>
        <fullName evidence="5">Fanconi-associated nuclease</fullName>
        <ecNumber evidence="5">3.1.4.1</ecNumber>
    </recommendedName>
</protein>
<proteinExistence type="inferred from homology"/>
<evidence type="ECO:0000313" key="8">
    <source>
        <dbReference type="EMBL" id="CAD2214410.1"/>
    </source>
</evidence>
<dbReference type="AlphaFoldDB" id="A0A7G2C3Y9"/>
<keyword evidence="5" id="KW-0234">DNA repair</keyword>
<dbReference type="Proteomes" id="UP000515908">
    <property type="component" value="Chromosome 03"/>
</dbReference>
<accession>A0A7G2C3Y9</accession>
<keyword evidence="5" id="KW-0227">DNA damage</keyword>
<evidence type="ECO:0000256" key="1">
    <source>
        <dbReference type="ARBA" id="ARBA00022722"/>
    </source>
</evidence>
<organism evidence="8 9">
    <name type="scientific">Angomonas deanei</name>
    <dbReference type="NCBI Taxonomy" id="59799"/>
    <lineage>
        <taxon>Eukaryota</taxon>
        <taxon>Discoba</taxon>
        <taxon>Euglenozoa</taxon>
        <taxon>Kinetoplastea</taxon>
        <taxon>Metakinetoplastina</taxon>
        <taxon>Trypanosomatida</taxon>
        <taxon>Trypanosomatidae</taxon>
        <taxon>Strigomonadinae</taxon>
        <taxon>Angomonas</taxon>
    </lineage>
</organism>
<comment type="subcellular location">
    <subcellularLocation>
        <location evidence="5">Nucleus</location>
    </subcellularLocation>
</comment>
<dbReference type="GO" id="GO:0017108">
    <property type="term" value="F:5'-flap endonuclease activity"/>
    <property type="evidence" value="ECO:0007669"/>
    <property type="project" value="TreeGrafter"/>
</dbReference>
<keyword evidence="5" id="KW-0464">Manganese</keyword>
<keyword evidence="5" id="KW-0539">Nucleus</keyword>
<sequence length="704" mass="80072">MQNFHRLYIQINEYFNQESKDGRHYEAMHFFLYEHHSLSGTPQSDNRVTELYKVLPSTVQRRSRVLRALFPHNTPHYHNSHISTLSAVFEHFNTHYYFSRRSDVLKIEKSLLNLLKKVRKWTPVPKENYYFSPVKAFVSQPHDNHNHCPTLLAPEMVVEGEFHYLNQSTSTNSKSLIDIAKLRVDAPMTEENNHTDKANWKEVQFSVWSRRHLPTHDNNNNHNNHSAGREIHTAGVEDFCLQCVLDDLNNNNDGPHHKWEGLHGEGMWIEYIAKLVLLDIYYEDHPLCSTTTTSDEGGEDKRASLNNNNGNPSTVNPTPYLSPFQEMPFDLIVNRSSLSFSFIARNYTKIKNRLHWLKYGGNEKEDASNKTGYNNAIEVIYFLLPRIDKYAAYLRKMEKKSPPSPPPAVTTDSPGRPPDEVRKEEDPSSLLLPSSPSPRALLPSRDEETTTTSTEAEDHGGSCAGEEEPPTSPAAFLPAPFLLPPPPFPLLSVLLAIPPPHLADLLAVLLSIVPYPSPTGRDYYTHHNGRFSGFPDLFLWRNPLQAEADGDAEELFFHVFPPEEFYARGPTLSERFTSPQAKWYLFSEEYHQTRQSMPSLTPNHPEKGENAHFRLIEVKGPNDELSTGQMVIHHILQHCGFEVSVARVVNANDSTDGRRRAKRTSGRGGPHPNRKRQRDSLNGNGSDRHRPAPATVIDIDGGES</sequence>
<keyword evidence="2 5" id="KW-0479">Metal-binding</keyword>
<dbReference type="InterPro" id="IPR014883">
    <property type="entry name" value="VRR_NUC"/>
</dbReference>
<evidence type="ECO:0000259" key="7">
    <source>
        <dbReference type="Pfam" id="PF08774"/>
    </source>
</evidence>
<dbReference type="PANTHER" id="PTHR15749">
    <property type="entry name" value="FANCONI-ASSOCIATED NUCLEASE 1"/>
    <property type="match status" value="1"/>
</dbReference>
<keyword evidence="1 5" id="KW-0540">Nuclease</keyword>